<name>A0ABN7AKF9_9HEMI</name>
<proteinExistence type="predicted"/>
<evidence type="ECO:0000313" key="3">
    <source>
        <dbReference type="Proteomes" id="UP001307889"/>
    </source>
</evidence>
<evidence type="ECO:0000313" key="2">
    <source>
        <dbReference type="EMBL" id="BES92438.1"/>
    </source>
</evidence>
<dbReference type="Proteomes" id="UP001307889">
    <property type="component" value="Chromosome 3"/>
</dbReference>
<keyword evidence="3" id="KW-1185">Reference proteome</keyword>
<dbReference type="EMBL" id="AP028911">
    <property type="protein sequence ID" value="BES92438.1"/>
    <property type="molecule type" value="Genomic_DNA"/>
</dbReference>
<reference evidence="2 3" key="1">
    <citation type="submission" date="2023-09" db="EMBL/GenBank/DDBJ databases">
        <title>Nesidiocoris tenuis whole genome shotgun sequence.</title>
        <authorList>
            <person name="Shibata T."/>
            <person name="Shimoda M."/>
            <person name="Kobayashi T."/>
            <person name="Uehara T."/>
        </authorList>
    </citation>
    <scope>NUCLEOTIDE SEQUENCE [LARGE SCALE GENOMIC DNA]</scope>
    <source>
        <strain evidence="2 3">Japan</strain>
    </source>
</reference>
<accession>A0ABN7AKF9</accession>
<sequence>MTKANEMEDSTLYIYPPTLTVKLKRAQNPRGQFVPREVAHPHVIWSRFDSEPLNFKRFTQKPDHPFHPSAFEEQKKDIKKDI</sequence>
<feature type="compositionally biased region" description="Basic and acidic residues" evidence="1">
    <location>
        <begin position="60"/>
        <end position="82"/>
    </location>
</feature>
<protein>
    <submittedName>
        <fullName evidence="2">Uncharacterized protein</fullName>
    </submittedName>
</protein>
<organism evidence="2 3">
    <name type="scientific">Nesidiocoris tenuis</name>
    <dbReference type="NCBI Taxonomy" id="355587"/>
    <lineage>
        <taxon>Eukaryota</taxon>
        <taxon>Metazoa</taxon>
        <taxon>Ecdysozoa</taxon>
        <taxon>Arthropoda</taxon>
        <taxon>Hexapoda</taxon>
        <taxon>Insecta</taxon>
        <taxon>Pterygota</taxon>
        <taxon>Neoptera</taxon>
        <taxon>Paraneoptera</taxon>
        <taxon>Hemiptera</taxon>
        <taxon>Heteroptera</taxon>
        <taxon>Panheteroptera</taxon>
        <taxon>Cimicomorpha</taxon>
        <taxon>Miridae</taxon>
        <taxon>Dicyphina</taxon>
        <taxon>Nesidiocoris</taxon>
    </lineage>
</organism>
<feature type="region of interest" description="Disordered" evidence="1">
    <location>
        <begin position="59"/>
        <end position="82"/>
    </location>
</feature>
<gene>
    <name evidence="2" type="ORF">NTJ_05249</name>
</gene>
<evidence type="ECO:0000256" key="1">
    <source>
        <dbReference type="SAM" id="MobiDB-lite"/>
    </source>
</evidence>